<dbReference type="STRING" id="631362.Thi970DRAFT_03916"/>
<sequence>MIRRRLYSTLLYLLLPALLLWRSLRAPALSCCVTSCATCETSYRQ</sequence>
<dbReference type="Proteomes" id="UP000002964">
    <property type="component" value="Unassembled WGS sequence"/>
</dbReference>
<dbReference type="EMBL" id="JH603170">
    <property type="protein sequence ID" value="EIC20291.1"/>
    <property type="molecule type" value="Genomic_DNA"/>
</dbReference>
<evidence type="ECO:0000313" key="1">
    <source>
        <dbReference type="EMBL" id="EIC20291.1"/>
    </source>
</evidence>
<accession>H8Z4N4</accession>
<name>H8Z4N4_9GAMM</name>
<reference evidence="1 2" key="2">
    <citation type="submission" date="2011-11" db="EMBL/GenBank/DDBJ databases">
        <authorList>
            <consortium name="US DOE Joint Genome Institute"/>
            <person name="Lucas S."/>
            <person name="Han J."/>
            <person name="Lapidus A."/>
            <person name="Cheng J.-F."/>
            <person name="Goodwin L."/>
            <person name="Pitluck S."/>
            <person name="Peters L."/>
            <person name="Ovchinnikova G."/>
            <person name="Zhang X."/>
            <person name="Detter J.C."/>
            <person name="Han C."/>
            <person name="Tapia R."/>
            <person name="Land M."/>
            <person name="Hauser L."/>
            <person name="Kyrpides N."/>
            <person name="Ivanova N."/>
            <person name="Pagani I."/>
            <person name="Vogl K."/>
            <person name="Liu Z."/>
            <person name="Overmann J."/>
            <person name="Frigaard N.-U."/>
            <person name="Bryant D."/>
            <person name="Woyke T."/>
        </authorList>
    </citation>
    <scope>NUCLEOTIDE SEQUENCE [LARGE SCALE GENOMIC DNA]</scope>
    <source>
        <strain evidence="1 2">970</strain>
    </source>
</reference>
<proteinExistence type="predicted"/>
<dbReference type="AlphaFoldDB" id="H8Z4N4"/>
<reference evidence="2" key="1">
    <citation type="submission" date="2011-06" db="EMBL/GenBank/DDBJ databases">
        <authorList>
            <consortium name="US DOE Joint Genome Institute (JGI-PGF)"/>
            <person name="Lucas S."/>
            <person name="Han J."/>
            <person name="Lapidus A."/>
            <person name="Cheng J.-F."/>
            <person name="Goodwin L."/>
            <person name="Pitluck S."/>
            <person name="Peters L."/>
            <person name="Land M.L."/>
            <person name="Hauser L."/>
            <person name="Vogl K."/>
            <person name="Liu Z."/>
            <person name="Overmann J."/>
            <person name="Frigaard N.-U."/>
            <person name="Bryant D.A."/>
            <person name="Woyke T.J."/>
        </authorList>
    </citation>
    <scope>NUCLEOTIDE SEQUENCE [LARGE SCALE GENOMIC DNA]</scope>
    <source>
        <strain evidence="2">970</strain>
    </source>
</reference>
<gene>
    <name evidence="1" type="ORF">Thi970DRAFT_03916</name>
</gene>
<evidence type="ECO:0000313" key="2">
    <source>
        <dbReference type="Proteomes" id="UP000002964"/>
    </source>
</evidence>
<keyword evidence="2" id="KW-1185">Reference proteome</keyword>
<dbReference type="HOGENOM" id="CLU_3206434_0_0_6"/>
<protein>
    <submittedName>
        <fullName evidence="1">Uncharacterized protein</fullName>
    </submittedName>
</protein>
<organism evidence="1 2">
    <name type="scientific">Thiorhodovibrio frisius</name>
    <dbReference type="NCBI Taxonomy" id="631362"/>
    <lineage>
        <taxon>Bacteria</taxon>
        <taxon>Pseudomonadati</taxon>
        <taxon>Pseudomonadota</taxon>
        <taxon>Gammaproteobacteria</taxon>
        <taxon>Chromatiales</taxon>
        <taxon>Chromatiaceae</taxon>
        <taxon>Thiorhodovibrio</taxon>
    </lineage>
</organism>